<dbReference type="PANTHER" id="PTHR34070">
    <property type="entry name" value="ARMADILLO-TYPE FOLD"/>
    <property type="match status" value="1"/>
</dbReference>
<dbReference type="Pfam" id="PF08713">
    <property type="entry name" value="DNA_alkylation"/>
    <property type="match status" value="1"/>
</dbReference>
<sequence length="286" mass="31830">MDATAMSKASALSARVLEHLESRGTEATRRWSMAYLKNSTPFFGCKMPAVRECVRIAVEEEEKKPNKKRARLEDSETAGMTTSYMSDAIALLRHEYGESKQAGSILLCEHTPPYVLGSVATLERLEREVMRAENVLTDWAVTDSFAIKVLTRVWKANPQLATRILAYAHEDASSLWHRRCGIVAFVGVFKPNVDASALPANFGLTLVDACVANLLAAPEERFAQTGTAWVLRYALAAREFEGVRERAIDAVMEHKSLWTTEAKKSLVEQLKSRDDAKLKAEILALK</sequence>
<accession>A0A6U0DU28</accession>
<proteinExistence type="predicted"/>
<dbReference type="InterPro" id="IPR014825">
    <property type="entry name" value="DNA_alkylation"/>
</dbReference>
<dbReference type="PANTHER" id="PTHR34070:SF1">
    <property type="entry name" value="DNA ALKYLATION REPAIR PROTEIN"/>
    <property type="match status" value="1"/>
</dbReference>
<dbReference type="SUPFAM" id="SSF48371">
    <property type="entry name" value="ARM repeat"/>
    <property type="match status" value="1"/>
</dbReference>
<reference evidence="1" key="1">
    <citation type="submission" date="2021-01" db="EMBL/GenBank/DDBJ databases">
        <authorList>
            <person name="Corre E."/>
            <person name="Pelletier E."/>
            <person name="Niang G."/>
            <person name="Scheremetjew M."/>
            <person name="Finn R."/>
            <person name="Kale V."/>
            <person name="Holt S."/>
            <person name="Cochrane G."/>
            <person name="Meng A."/>
            <person name="Brown T."/>
            <person name="Cohen L."/>
        </authorList>
    </citation>
    <scope>NUCLEOTIDE SEQUENCE</scope>
    <source>
        <strain evidence="1">Clade-D-RCC2572</strain>
    </source>
</reference>
<protein>
    <recommendedName>
        <fullName evidence="2">DNA alkylation repair enzyme</fullName>
    </recommendedName>
</protein>
<dbReference type="EMBL" id="HBEW01000939">
    <property type="protein sequence ID" value="CAD8576702.1"/>
    <property type="molecule type" value="Transcribed_RNA"/>
</dbReference>
<gene>
    <name evidence="1" type="ORF">OMED0929_LOCUS814</name>
</gene>
<name>A0A6U0DU28_9CHLO</name>
<evidence type="ECO:0000313" key="1">
    <source>
        <dbReference type="EMBL" id="CAD8576702.1"/>
    </source>
</evidence>
<organism evidence="1">
    <name type="scientific">Ostreococcus mediterraneus</name>
    <dbReference type="NCBI Taxonomy" id="1486918"/>
    <lineage>
        <taxon>Eukaryota</taxon>
        <taxon>Viridiplantae</taxon>
        <taxon>Chlorophyta</taxon>
        <taxon>Mamiellophyceae</taxon>
        <taxon>Mamiellales</taxon>
        <taxon>Bathycoccaceae</taxon>
        <taxon>Ostreococcus</taxon>
    </lineage>
</organism>
<dbReference type="Gene3D" id="1.25.10.90">
    <property type="match status" value="1"/>
</dbReference>
<dbReference type="InterPro" id="IPR016024">
    <property type="entry name" value="ARM-type_fold"/>
</dbReference>
<dbReference type="AlphaFoldDB" id="A0A6U0DU28"/>
<evidence type="ECO:0008006" key="2">
    <source>
        <dbReference type="Google" id="ProtNLM"/>
    </source>
</evidence>